<accession>A0A2H0URD6</accession>
<dbReference type="PANTHER" id="PTHR30478">
    <property type="entry name" value="DNA POLYMERASE III SUBUNIT BETA"/>
    <property type="match status" value="1"/>
</dbReference>
<feature type="domain" description="DNA polymerase III beta sliding clamp N-terminal" evidence="10">
    <location>
        <begin position="1"/>
        <end position="118"/>
    </location>
</feature>
<evidence type="ECO:0000313" key="13">
    <source>
        <dbReference type="EMBL" id="PIR88970.1"/>
    </source>
</evidence>
<dbReference type="GO" id="GO:0003677">
    <property type="term" value="F:DNA binding"/>
    <property type="evidence" value="ECO:0007669"/>
    <property type="project" value="UniProtKB-UniRule"/>
</dbReference>
<dbReference type="Pfam" id="PF02768">
    <property type="entry name" value="DNA_pol3_beta_3"/>
    <property type="match status" value="1"/>
</dbReference>
<dbReference type="GO" id="GO:0006271">
    <property type="term" value="P:DNA strand elongation involved in DNA replication"/>
    <property type="evidence" value="ECO:0007669"/>
    <property type="project" value="TreeGrafter"/>
</dbReference>
<evidence type="ECO:0000256" key="6">
    <source>
        <dbReference type="ARBA" id="ARBA00022705"/>
    </source>
</evidence>
<dbReference type="AlphaFoldDB" id="A0A2H0URD6"/>
<dbReference type="Proteomes" id="UP000231157">
    <property type="component" value="Unassembled WGS sequence"/>
</dbReference>
<evidence type="ECO:0000256" key="1">
    <source>
        <dbReference type="ARBA" id="ARBA00004496"/>
    </source>
</evidence>
<dbReference type="InterPro" id="IPR022634">
    <property type="entry name" value="DNA_polIII_beta_N"/>
</dbReference>
<dbReference type="SMART" id="SM00480">
    <property type="entry name" value="POL3Bc"/>
    <property type="match status" value="1"/>
</dbReference>
<comment type="subcellular location">
    <subcellularLocation>
        <location evidence="1 9">Cytoplasm</location>
    </subcellularLocation>
</comment>
<dbReference type="GO" id="GO:0008408">
    <property type="term" value="F:3'-5' exonuclease activity"/>
    <property type="evidence" value="ECO:0007669"/>
    <property type="project" value="InterPro"/>
</dbReference>
<dbReference type="PIRSF" id="PIRSF000804">
    <property type="entry name" value="DNA_pol_III_b"/>
    <property type="match status" value="1"/>
</dbReference>
<dbReference type="Pfam" id="PF00712">
    <property type="entry name" value="DNA_pol3_beta"/>
    <property type="match status" value="1"/>
</dbReference>
<evidence type="ECO:0000259" key="12">
    <source>
        <dbReference type="Pfam" id="PF02768"/>
    </source>
</evidence>
<dbReference type="GO" id="GO:0009360">
    <property type="term" value="C:DNA polymerase III complex"/>
    <property type="evidence" value="ECO:0007669"/>
    <property type="project" value="InterPro"/>
</dbReference>
<evidence type="ECO:0000313" key="14">
    <source>
        <dbReference type="Proteomes" id="UP000231157"/>
    </source>
</evidence>
<evidence type="ECO:0000259" key="10">
    <source>
        <dbReference type="Pfam" id="PF00712"/>
    </source>
</evidence>
<dbReference type="GO" id="GO:0005737">
    <property type="term" value="C:cytoplasm"/>
    <property type="evidence" value="ECO:0007669"/>
    <property type="project" value="UniProtKB-SubCell"/>
</dbReference>
<dbReference type="InterPro" id="IPR022637">
    <property type="entry name" value="DNA_polIII_beta_cen"/>
</dbReference>
<keyword evidence="4 9" id="KW-0808">Transferase</keyword>
<sequence>MKLIILRDNLKNGLAAVERIVMDNAALPVLRNIFIDVDNGKMKISATNLEIGINKFINCKIIEKGKITVPLNALRGIISHIDSERVNLETIDQTLIIKTDSYQANLQGIKADEFPIIPQVEAKEGDIEMDGGVLKQSLSEIVSAAHISEIRPEISGVLFDFQITILKLVATDIFRLAEKTLYDYQFKTSMDRGFKAIIPLKTIQEIIRMVKDGENVRIKVDENQILFESDNQEIISRLIDGQYPDYEQIIPKTIETELITDRDKFMNAVKLVSSVSDKVVDIKLRAKESGKVLEIYSANHEVGENSYLVPIKTNGLEFKEITFNWRYLIDSLKVLQGEEVFLGLNGDNRPTIVKAVNEKSYHYLLMPLKNE</sequence>
<keyword evidence="6 9" id="KW-0235">DNA replication</keyword>
<dbReference type="GO" id="GO:0003887">
    <property type="term" value="F:DNA-directed DNA polymerase activity"/>
    <property type="evidence" value="ECO:0007669"/>
    <property type="project" value="UniProtKB-UniRule"/>
</dbReference>
<dbReference type="CDD" id="cd00140">
    <property type="entry name" value="beta_clamp"/>
    <property type="match status" value="1"/>
</dbReference>
<evidence type="ECO:0000256" key="8">
    <source>
        <dbReference type="ARBA" id="ARBA00023125"/>
    </source>
</evidence>
<keyword evidence="3 9" id="KW-0963">Cytoplasm</keyword>
<evidence type="ECO:0000256" key="2">
    <source>
        <dbReference type="ARBA" id="ARBA00010752"/>
    </source>
</evidence>
<comment type="caution">
    <text evidence="13">The sequence shown here is derived from an EMBL/GenBank/DDBJ whole genome shotgun (WGS) entry which is preliminary data.</text>
</comment>
<evidence type="ECO:0000256" key="3">
    <source>
        <dbReference type="ARBA" id="ARBA00022490"/>
    </source>
</evidence>
<organism evidence="13 14">
    <name type="scientific">Candidatus Harrisonbacteria bacterium CG10_big_fil_rev_8_21_14_0_10_40_38</name>
    <dbReference type="NCBI Taxonomy" id="1974583"/>
    <lineage>
        <taxon>Bacteria</taxon>
        <taxon>Candidatus Harrisoniibacteriota</taxon>
    </lineage>
</organism>
<comment type="similarity">
    <text evidence="2 9">Belongs to the beta sliding clamp family.</text>
</comment>
<dbReference type="InterPro" id="IPR046938">
    <property type="entry name" value="DNA_clamp_sf"/>
</dbReference>
<feature type="domain" description="DNA polymerase III beta sliding clamp central" evidence="11">
    <location>
        <begin position="131"/>
        <end position="245"/>
    </location>
</feature>
<evidence type="ECO:0000256" key="9">
    <source>
        <dbReference type="PIRNR" id="PIRNR000804"/>
    </source>
</evidence>
<dbReference type="NCBIfam" id="TIGR00663">
    <property type="entry name" value="dnan"/>
    <property type="match status" value="1"/>
</dbReference>
<evidence type="ECO:0000259" key="11">
    <source>
        <dbReference type="Pfam" id="PF02767"/>
    </source>
</evidence>
<dbReference type="Pfam" id="PF02767">
    <property type="entry name" value="DNA_pol3_beta_2"/>
    <property type="match status" value="1"/>
</dbReference>
<reference evidence="14" key="1">
    <citation type="submission" date="2017-09" db="EMBL/GenBank/DDBJ databases">
        <title>Depth-based differentiation of microbial function through sediment-hosted aquifers and enrichment of novel symbionts in the deep terrestrial subsurface.</title>
        <authorList>
            <person name="Probst A.J."/>
            <person name="Ladd B."/>
            <person name="Jarett J.K."/>
            <person name="Geller-Mcgrath D.E."/>
            <person name="Sieber C.M.K."/>
            <person name="Emerson J.B."/>
            <person name="Anantharaman K."/>
            <person name="Thomas B.C."/>
            <person name="Malmstrom R."/>
            <person name="Stieglmeier M."/>
            <person name="Klingl A."/>
            <person name="Woyke T."/>
            <person name="Ryan C.M."/>
            <person name="Banfield J.F."/>
        </authorList>
    </citation>
    <scope>NUCLEOTIDE SEQUENCE [LARGE SCALE GENOMIC DNA]</scope>
</reference>
<dbReference type="InterPro" id="IPR001001">
    <property type="entry name" value="DNA_polIII_beta"/>
</dbReference>
<proteinExistence type="inferred from homology"/>
<dbReference type="Gene3D" id="3.10.150.10">
    <property type="entry name" value="DNA Polymerase III, subunit A, domain 2"/>
    <property type="match status" value="1"/>
</dbReference>
<dbReference type="InterPro" id="IPR022635">
    <property type="entry name" value="DNA_polIII_beta_C"/>
</dbReference>
<gene>
    <name evidence="13" type="primary">dnaN</name>
    <name evidence="13" type="ORF">COU07_03720</name>
</gene>
<evidence type="ECO:0000256" key="4">
    <source>
        <dbReference type="ARBA" id="ARBA00022679"/>
    </source>
</evidence>
<comment type="function">
    <text evidence="9">Confers DNA tethering and processivity to DNA polymerases and other proteins. Acts as a clamp, forming a ring around DNA (a reaction catalyzed by the clamp-loading complex) which diffuses in an ATP-independent manner freely and bidirectionally along dsDNA. Initially characterized for its ability to contact the catalytic subunit of DNA polymerase III (Pol III), a complex, multichain enzyme responsible for most of the replicative synthesis in bacteria; Pol III exhibits 3'-5' exonuclease proofreading activity. The beta chain is required for initiation of replication as well as for processivity of DNA replication.</text>
</comment>
<evidence type="ECO:0000256" key="7">
    <source>
        <dbReference type="ARBA" id="ARBA00022932"/>
    </source>
</evidence>
<keyword evidence="5 9" id="KW-0548">Nucleotidyltransferase</keyword>
<evidence type="ECO:0000256" key="5">
    <source>
        <dbReference type="ARBA" id="ARBA00022695"/>
    </source>
</evidence>
<keyword evidence="8" id="KW-0238">DNA-binding</keyword>
<name>A0A2H0URD6_9BACT</name>
<dbReference type="SUPFAM" id="SSF55979">
    <property type="entry name" value="DNA clamp"/>
    <property type="match status" value="3"/>
</dbReference>
<keyword evidence="7 9" id="KW-0239">DNA-directed DNA polymerase</keyword>
<dbReference type="PANTHER" id="PTHR30478:SF0">
    <property type="entry name" value="BETA SLIDING CLAMP"/>
    <property type="match status" value="1"/>
</dbReference>
<protein>
    <recommendedName>
        <fullName evidence="9">Beta sliding clamp</fullName>
    </recommendedName>
</protein>
<dbReference type="Gene3D" id="3.70.10.10">
    <property type="match status" value="1"/>
</dbReference>
<dbReference type="EMBL" id="PFAZ01000009">
    <property type="protein sequence ID" value="PIR88970.1"/>
    <property type="molecule type" value="Genomic_DNA"/>
</dbReference>
<feature type="domain" description="DNA polymerase III beta sliding clamp C-terminal" evidence="12">
    <location>
        <begin position="248"/>
        <end position="368"/>
    </location>
</feature>
<comment type="subunit">
    <text evidence="9">Forms a ring-shaped head-to-tail homodimer around DNA.</text>
</comment>